<evidence type="ECO:0000313" key="4">
    <source>
        <dbReference type="Proteomes" id="UP001175000"/>
    </source>
</evidence>
<feature type="domain" description="C2H2-type" evidence="2">
    <location>
        <begin position="72"/>
        <end position="98"/>
    </location>
</feature>
<keyword evidence="4" id="KW-1185">Reference proteome</keyword>
<evidence type="ECO:0000259" key="2">
    <source>
        <dbReference type="SMART" id="SM00355"/>
    </source>
</evidence>
<accession>A0AA39WIT6</accession>
<organism evidence="3 4">
    <name type="scientific">Immersiella caudata</name>
    <dbReference type="NCBI Taxonomy" id="314043"/>
    <lineage>
        <taxon>Eukaryota</taxon>
        <taxon>Fungi</taxon>
        <taxon>Dikarya</taxon>
        <taxon>Ascomycota</taxon>
        <taxon>Pezizomycotina</taxon>
        <taxon>Sordariomycetes</taxon>
        <taxon>Sordariomycetidae</taxon>
        <taxon>Sordariales</taxon>
        <taxon>Lasiosphaeriaceae</taxon>
        <taxon>Immersiella</taxon>
    </lineage>
</organism>
<gene>
    <name evidence="3" type="ORF">B0T14DRAFT_522650</name>
</gene>
<dbReference type="Proteomes" id="UP001175000">
    <property type="component" value="Unassembled WGS sequence"/>
</dbReference>
<evidence type="ECO:0000256" key="1">
    <source>
        <dbReference type="SAM" id="MobiDB-lite"/>
    </source>
</evidence>
<sequence length="142" mass="16091">MASDAHRDPYFDSDVLPSAVSSSRFHSSQISTVATENMHQPATEHQSPVTVNQTRQLVNKSSRSKPGVNQRLVCSFKGCKNTKEFPRRAEFDKHLREHERPIACPVMGFLKQSSRADNLKRHMKNVHGVCLENCMDVTHFVT</sequence>
<dbReference type="Gene3D" id="3.30.160.60">
    <property type="entry name" value="Classic Zinc Finger"/>
    <property type="match status" value="1"/>
</dbReference>
<protein>
    <recommendedName>
        <fullName evidence="2">C2H2-type domain-containing protein</fullName>
    </recommendedName>
</protein>
<dbReference type="SMART" id="SM00355">
    <property type="entry name" value="ZnF_C2H2"/>
    <property type="match status" value="2"/>
</dbReference>
<dbReference type="EMBL" id="JAULSU010000005">
    <property type="protein sequence ID" value="KAK0616167.1"/>
    <property type="molecule type" value="Genomic_DNA"/>
</dbReference>
<dbReference type="AlphaFoldDB" id="A0AA39WIT6"/>
<feature type="domain" description="C2H2-type" evidence="2">
    <location>
        <begin position="102"/>
        <end position="127"/>
    </location>
</feature>
<reference evidence="3" key="1">
    <citation type="submission" date="2023-06" db="EMBL/GenBank/DDBJ databases">
        <title>Genome-scale phylogeny and comparative genomics of the fungal order Sordariales.</title>
        <authorList>
            <consortium name="Lawrence Berkeley National Laboratory"/>
            <person name="Hensen N."/>
            <person name="Bonometti L."/>
            <person name="Westerberg I."/>
            <person name="Brannstrom I.O."/>
            <person name="Guillou S."/>
            <person name="Cros-Aarteil S."/>
            <person name="Calhoun S."/>
            <person name="Haridas S."/>
            <person name="Kuo A."/>
            <person name="Mondo S."/>
            <person name="Pangilinan J."/>
            <person name="Riley R."/>
            <person name="Labutti K."/>
            <person name="Andreopoulos B."/>
            <person name="Lipzen A."/>
            <person name="Chen C."/>
            <person name="Yanf M."/>
            <person name="Daum C."/>
            <person name="Ng V."/>
            <person name="Clum A."/>
            <person name="Steindorff A."/>
            <person name="Ohm R."/>
            <person name="Martin F."/>
            <person name="Silar P."/>
            <person name="Natvig D."/>
            <person name="Lalanne C."/>
            <person name="Gautier V."/>
            <person name="Ament-Velasquez S.L."/>
            <person name="Kruys A."/>
            <person name="Hutchinson M.I."/>
            <person name="Powell A.J."/>
            <person name="Barry K."/>
            <person name="Miller A.N."/>
            <person name="Grigoriev I.V."/>
            <person name="Debuchy R."/>
            <person name="Gladieux P."/>
            <person name="Thoren M.H."/>
            <person name="Johannesson H."/>
        </authorList>
    </citation>
    <scope>NUCLEOTIDE SEQUENCE</scope>
    <source>
        <strain evidence="3">CBS 606.72</strain>
    </source>
</reference>
<proteinExistence type="predicted"/>
<comment type="caution">
    <text evidence="3">The sequence shown here is derived from an EMBL/GenBank/DDBJ whole genome shotgun (WGS) entry which is preliminary data.</text>
</comment>
<feature type="region of interest" description="Disordered" evidence="1">
    <location>
        <begin position="36"/>
        <end position="66"/>
    </location>
</feature>
<evidence type="ECO:0000313" key="3">
    <source>
        <dbReference type="EMBL" id="KAK0616167.1"/>
    </source>
</evidence>
<dbReference type="InterPro" id="IPR013087">
    <property type="entry name" value="Znf_C2H2_type"/>
</dbReference>
<feature type="compositionally biased region" description="Polar residues" evidence="1">
    <location>
        <begin position="36"/>
        <end position="61"/>
    </location>
</feature>
<name>A0AA39WIT6_9PEZI</name>